<feature type="compositionally biased region" description="Acidic residues" evidence="2">
    <location>
        <begin position="251"/>
        <end position="271"/>
    </location>
</feature>
<dbReference type="RefSeq" id="XP_007723838.1">
    <property type="nucleotide sequence ID" value="XM_007725648.1"/>
</dbReference>
<dbReference type="SUPFAM" id="SSF51197">
    <property type="entry name" value="Clavaminate synthase-like"/>
    <property type="match status" value="1"/>
</dbReference>
<dbReference type="InterPro" id="IPR050231">
    <property type="entry name" value="Iron_ascorbate_oxido_reductase"/>
</dbReference>
<dbReference type="STRING" id="1182541.W9Y4X0"/>
<gene>
    <name evidence="5" type="ORF">A1O1_04759</name>
</gene>
<dbReference type="Proteomes" id="UP000019484">
    <property type="component" value="Unassembled WGS sequence"/>
</dbReference>
<reference evidence="5 6" key="1">
    <citation type="submission" date="2013-03" db="EMBL/GenBank/DDBJ databases">
        <title>The Genome Sequence of Capronia coronata CBS 617.96.</title>
        <authorList>
            <consortium name="The Broad Institute Genomics Platform"/>
            <person name="Cuomo C."/>
            <person name="de Hoog S."/>
            <person name="Gorbushina A."/>
            <person name="Walker B."/>
            <person name="Young S.K."/>
            <person name="Zeng Q."/>
            <person name="Gargeya S."/>
            <person name="Fitzgerald M."/>
            <person name="Haas B."/>
            <person name="Abouelleil A."/>
            <person name="Allen A.W."/>
            <person name="Alvarado L."/>
            <person name="Arachchi H.M."/>
            <person name="Berlin A.M."/>
            <person name="Chapman S.B."/>
            <person name="Gainer-Dewar J."/>
            <person name="Goldberg J."/>
            <person name="Griggs A."/>
            <person name="Gujja S."/>
            <person name="Hansen M."/>
            <person name="Howarth C."/>
            <person name="Imamovic A."/>
            <person name="Ireland A."/>
            <person name="Larimer J."/>
            <person name="McCowan C."/>
            <person name="Murphy C."/>
            <person name="Pearson M."/>
            <person name="Poon T.W."/>
            <person name="Priest M."/>
            <person name="Roberts A."/>
            <person name="Saif S."/>
            <person name="Shea T."/>
            <person name="Sisk P."/>
            <person name="Sykes S."/>
            <person name="Wortman J."/>
            <person name="Nusbaum C."/>
            <person name="Birren B."/>
        </authorList>
    </citation>
    <scope>NUCLEOTIDE SEQUENCE [LARGE SCALE GENOMIC DNA]</scope>
    <source>
        <strain evidence="5 6">CBS 617.96</strain>
    </source>
</reference>
<protein>
    <recommendedName>
        <fullName evidence="7">Fe2OG dioxygenase domain-containing protein</fullName>
    </recommendedName>
</protein>
<dbReference type="eggNOG" id="KOG0143">
    <property type="taxonomic scope" value="Eukaryota"/>
</dbReference>
<keyword evidence="6" id="KW-1185">Reference proteome</keyword>
<dbReference type="PANTHER" id="PTHR47990">
    <property type="entry name" value="2-OXOGLUTARATE (2OG) AND FE(II)-DEPENDENT OXYGENASE SUPERFAMILY PROTEIN-RELATED"/>
    <property type="match status" value="1"/>
</dbReference>
<evidence type="ECO:0008006" key="7">
    <source>
        <dbReference type="Google" id="ProtNLM"/>
    </source>
</evidence>
<feature type="domain" description="Isopenicillin N synthase-like Fe(2+) 2OG dioxygenase" evidence="3">
    <location>
        <begin position="272"/>
        <end position="365"/>
    </location>
</feature>
<evidence type="ECO:0000256" key="1">
    <source>
        <dbReference type="ARBA" id="ARBA00008056"/>
    </source>
</evidence>
<feature type="region of interest" description="Disordered" evidence="2">
    <location>
        <begin position="143"/>
        <end position="170"/>
    </location>
</feature>
<evidence type="ECO:0000259" key="3">
    <source>
        <dbReference type="Pfam" id="PF03171"/>
    </source>
</evidence>
<evidence type="ECO:0000256" key="2">
    <source>
        <dbReference type="SAM" id="MobiDB-lite"/>
    </source>
</evidence>
<accession>W9Y4X0</accession>
<dbReference type="InterPro" id="IPR027443">
    <property type="entry name" value="IPNS-like_sf"/>
</dbReference>
<dbReference type="AlphaFoldDB" id="W9Y4X0"/>
<evidence type="ECO:0000313" key="5">
    <source>
        <dbReference type="EMBL" id="EXJ87832.1"/>
    </source>
</evidence>
<dbReference type="GeneID" id="19159637"/>
<proteinExistence type="inferred from homology"/>
<feature type="region of interest" description="Disordered" evidence="2">
    <location>
        <begin position="231"/>
        <end position="279"/>
    </location>
</feature>
<dbReference type="Pfam" id="PF03171">
    <property type="entry name" value="2OG-FeII_Oxy"/>
    <property type="match status" value="1"/>
</dbReference>
<dbReference type="HOGENOM" id="CLU_542946_0_0_1"/>
<dbReference type="Pfam" id="PF14226">
    <property type="entry name" value="DIOX_N"/>
    <property type="match status" value="1"/>
</dbReference>
<dbReference type="Gene3D" id="2.60.120.330">
    <property type="entry name" value="B-lactam Antibiotic, Isopenicillin N Synthase, Chain"/>
    <property type="match status" value="1"/>
</dbReference>
<comment type="caution">
    <text evidence="5">The sequence shown here is derived from an EMBL/GenBank/DDBJ whole genome shotgun (WGS) entry which is preliminary data.</text>
</comment>
<dbReference type="InterPro" id="IPR026992">
    <property type="entry name" value="DIOX_N"/>
</dbReference>
<organism evidence="5 6">
    <name type="scientific">Capronia coronata CBS 617.96</name>
    <dbReference type="NCBI Taxonomy" id="1182541"/>
    <lineage>
        <taxon>Eukaryota</taxon>
        <taxon>Fungi</taxon>
        <taxon>Dikarya</taxon>
        <taxon>Ascomycota</taxon>
        <taxon>Pezizomycotina</taxon>
        <taxon>Eurotiomycetes</taxon>
        <taxon>Chaetothyriomycetidae</taxon>
        <taxon>Chaetothyriales</taxon>
        <taxon>Herpotrichiellaceae</taxon>
        <taxon>Capronia</taxon>
    </lineage>
</organism>
<feature type="domain" description="Non-haem dioxygenase N-terminal" evidence="4">
    <location>
        <begin position="33"/>
        <end position="149"/>
    </location>
</feature>
<dbReference type="OrthoDB" id="288590at2759"/>
<dbReference type="EMBL" id="AMWN01000004">
    <property type="protein sequence ID" value="EXJ87832.1"/>
    <property type="molecule type" value="Genomic_DNA"/>
</dbReference>
<name>W9Y4X0_9EURO</name>
<sequence length="436" mass="48501">MAGISESEFTPHIYPPFPVAGISVASLPSFKLSDLAQSLSLDSGSDRRKQLLRACHTDGCFYLDVGGDQQSRKGSLMKDAESLVKLLQPIFKLSQDEKDKYSPSDPLALFGYKKTGVTVVDADNTPDCAEFFNLSKDDLSRARKARSQWEDQDSFRASQPEPAPAASTRLEPPVLAWPRIVHDHQDRVARFMCECHEICLRVLDTICTEYGFPPATLRNLHNFTGTSGDHLRLIRGPAGVGQRQEQQRQQEEEEEGEEEEGEDDDDDDDEEHCPQQIHTPSHCDFGTVTLLFNWLGGLQIEQDGEFKWVKPVHGHAIVLVGSALGRFTENQNSGISCHPVKHRVVSAPGAHGRFPRYAMAYLLRPEDDVLIKPLDLAPPLFGAMRSSQGDLLSLDRDGQVEVAPNTAKEWIRSKARELGIGETQSDELETSIMGRI</sequence>
<evidence type="ECO:0000313" key="6">
    <source>
        <dbReference type="Proteomes" id="UP000019484"/>
    </source>
</evidence>
<dbReference type="InterPro" id="IPR044861">
    <property type="entry name" value="IPNS-like_FE2OG_OXY"/>
</dbReference>
<comment type="similarity">
    <text evidence="1">Belongs to the iron/ascorbate-dependent oxidoreductase family.</text>
</comment>
<evidence type="ECO:0000259" key="4">
    <source>
        <dbReference type="Pfam" id="PF14226"/>
    </source>
</evidence>